<evidence type="ECO:0000313" key="2">
    <source>
        <dbReference type="Proteomes" id="UP001234297"/>
    </source>
</evidence>
<sequence>MEAPQKEIRKPTLTQKAVIGKRTKEELKRGWRIAERIPLSKMIRQLRWGWREAERTGRDPESEKIGSGDGTDAVELQRRWRSGAEELQKISKDPC</sequence>
<evidence type="ECO:0000313" key="1">
    <source>
        <dbReference type="EMBL" id="KAJ8630339.1"/>
    </source>
</evidence>
<name>A0ACC2LA26_PERAE</name>
<protein>
    <submittedName>
        <fullName evidence="1">Uncharacterized protein</fullName>
    </submittedName>
</protein>
<gene>
    <name evidence="1" type="ORF">MRB53_023662</name>
</gene>
<organism evidence="1 2">
    <name type="scientific">Persea americana</name>
    <name type="common">Avocado</name>
    <dbReference type="NCBI Taxonomy" id="3435"/>
    <lineage>
        <taxon>Eukaryota</taxon>
        <taxon>Viridiplantae</taxon>
        <taxon>Streptophyta</taxon>
        <taxon>Embryophyta</taxon>
        <taxon>Tracheophyta</taxon>
        <taxon>Spermatophyta</taxon>
        <taxon>Magnoliopsida</taxon>
        <taxon>Magnoliidae</taxon>
        <taxon>Laurales</taxon>
        <taxon>Lauraceae</taxon>
        <taxon>Persea</taxon>
    </lineage>
</organism>
<accession>A0ACC2LA26</accession>
<keyword evidence="2" id="KW-1185">Reference proteome</keyword>
<dbReference type="EMBL" id="CM056815">
    <property type="protein sequence ID" value="KAJ8630339.1"/>
    <property type="molecule type" value="Genomic_DNA"/>
</dbReference>
<dbReference type="Proteomes" id="UP001234297">
    <property type="component" value="Chromosome 7"/>
</dbReference>
<reference evidence="1 2" key="1">
    <citation type="journal article" date="2022" name="Hortic Res">
        <title>A haplotype resolved chromosomal level avocado genome allows analysis of novel avocado genes.</title>
        <authorList>
            <person name="Nath O."/>
            <person name="Fletcher S.J."/>
            <person name="Hayward A."/>
            <person name="Shaw L.M."/>
            <person name="Masouleh A.K."/>
            <person name="Furtado A."/>
            <person name="Henry R.J."/>
            <person name="Mitter N."/>
        </authorList>
    </citation>
    <scope>NUCLEOTIDE SEQUENCE [LARGE SCALE GENOMIC DNA]</scope>
    <source>
        <strain evidence="2">cv. Hass</strain>
    </source>
</reference>
<comment type="caution">
    <text evidence="1">The sequence shown here is derived from an EMBL/GenBank/DDBJ whole genome shotgun (WGS) entry which is preliminary data.</text>
</comment>
<proteinExistence type="predicted"/>